<evidence type="ECO:0000313" key="1">
    <source>
        <dbReference type="EMBL" id="SVA49325.1"/>
    </source>
</evidence>
<dbReference type="EMBL" id="UINC01011149">
    <property type="protein sequence ID" value="SVA49325.1"/>
    <property type="molecule type" value="Genomic_DNA"/>
</dbReference>
<gene>
    <name evidence="1" type="ORF">METZ01_LOCUS102179</name>
</gene>
<evidence type="ECO:0008006" key="2">
    <source>
        <dbReference type="Google" id="ProtNLM"/>
    </source>
</evidence>
<protein>
    <recommendedName>
        <fullName evidence="2">FMN-binding domain-containing protein</fullName>
    </recommendedName>
</protein>
<accession>A0A381WA11</accession>
<proteinExistence type="predicted"/>
<organism evidence="1">
    <name type="scientific">marine metagenome</name>
    <dbReference type="NCBI Taxonomy" id="408172"/>
    <lineage>
        <taxon>unclassified sequences</taxon>
        <taxon>metagenomes</taxon>
        <taxon>ecological metagenomes</taxon>
    </lineage>
</organism>
<sequence length="169" mass="18646">MLSGLQFPLKADDQALNLAENFITTFYSWDLNLLETLIAEDTDSLAITYYQGWAEGANYAIKIRRPCERDSNEISCAITVTDDFGRAMGYTATDTFRLTIRDGQISGVTFSADDPPVFQELQEWIMTERPEVFTGPCLDMFAGGTSPHACSAAVAKSAVEFMAARETAQ</sequence>
<name>A0A381WA11_9ZZZZ</name>
<dbReference type="AlphaFoldDB" id="A0A381WA11"/>
<reference evidence="1" key="1">
    <citation type="submission" date="2018-05" db="EMBL/GenBank/DDBJ databases">
        <authorList>
            <person name="Lanie J.A."/>
            <person name="Ng W.-L."/>
            <person name="Kazmierczak K.M."/>
            <person name="Andrzejewski T.M."/>
            <person name="Davidsen T.M."/>
            <person name="Wayne K.J."/>
            <person name="Tettelin H."/>
            <person name="Glass J.I."/>
            <person name="Rusch D."/>
            <person name="Podicherti R."/>
            <person name="Tsui H.-C.T."/>
            <person name="Winkler M.E."/>
        </authorList>
    </citation>
    <scope>NUCLEOTIDE SEQUENCE</scope>
</reference>